<feature type="transmembrane region" description="Helical" evidence="7">
    <location>
        <begin position="97"/>
        <end position="116"/>
    </location>
</feature>
<feature type="transmembrane region" description="Helical" evidence="7">
    <location>
        <begin position="268"/>
        <end position="293"/>
    </location>
</feature>
<dbReference type="EMBL" id="BANT01000002">
    <property type="protein sequence ID" value="GAC55962.1"/>
    <property type="molecule type" value="Genomic_DNA"/>
</dbReference>
<keyword evidence="3" id="KW-1003">Cell membrane</keyword>
<dbReference type="Pfam" id="PF00083">
    <property type="entry name" value="Sugar_tr"/>
    <property type="match status" value="1"/>
</dbReference>
<feature type="transmembrane region" description="Helical" evidence="7">
    <location>
        <begin position="336"/>
        <end position="355"/>
    </location>
</feature>
<feature type="transmembrane region" description="Helical" evidence="7">
    <location>
        <begin position="36"/>
        <end position="55"/>
    </location>
</feature>
<feature type="transmembrane region" description="Helical" evidence="7">
    <location>
        <begin position="427"/>
        <end position="448"/>
    </location>
</feature>
<keyword evidence="2" id="KW-0813">Transport</keyword>
<sequence>MTIAPPNTPAVSEPQAPSTSMKRVAAASAIGTTIEFYDFFIYGTAAALVFPTVFFPEANQVTGTIASFATFAVAFFARPVGAVVFGHFGDLIGRKRTLVWTLLIMGAATVLIGLLPGYESGVFGLFGSGIGIWAPILLVVLRFLQGFAVGGEWAGATLLTSEYAPEGKRGLYAMFPQLGPAFAFFLSSLTFLIASLTVGTASDAFLNYGWRIPFILSMVLVLVGLWVRLAVAETPVFRQTQARQSAEPVPAARKLPFLDAVKFQWKEILIAGGALASLFSLFYMGTAFLTSYATNADHMGLSRNFVLTSGMIAAVFFGLSTAASAVYSDRFGRRRVIMVSVIVAVPWVLVLFPILQTGGEFAFLVGLIGTLLIFGIAYGPAGALLPELFEARYRYTGAGMGYNLGGIFGGAIPPLIAAPLIAGPGSIWVGVMLAVLSSISVLCTYLIVETKDRKVAVESVRIDRESVLEVR</sequence>
<dbReference type="InterPro" id="IPR036259">
    <property type="entry name" value="MFS_trans_sf"/>
</dbReference>
<comment type="caution">
    <text evidence="9">The sequence shown here is derived from an EMBL/GenBank/DDBJ whole genome shotgun (WGS) entry which is preliminary data.</text>
</comment>
<evidence type="ECO:0000313" key="10">
    <source>
        <dbReference type="Proteomes" id="UP000053405"/>
    </source>
</evidence>
<feature type="transmembrane region" description="Helical" evidence="7">
    <location>
        <begin position="122"/>
        <end position="144"/>
    </location>
</feature>
<dbReference type="Gene3D" id="1.20.1250.20">
    <property type="entry name" value="MFS general substrate transporter like domains"/>
    <property type="match status" value="1"/>
</dbReference>
<feature type="transmembrane region" description="Helical" evidence="7">
    <location>
        <begin position="402"/>
        <end position="421"/>
    </location>
</feature>
<reference evidence="9 10" key="1">
    <citation type="submission" date="2012-12" db="EMBL/GenBank/DDBJ databases">
        <title>Whole genome shotgun sequence of Gordonia hirsuta NBRC 16056.</title>
        <authorList>
            <person name="Isaki-Nakamura S."/>
            <person name="Hosoyama A."/>
            <person name="Tsuchikane K."/>
            <person name="Katsumata H."/>
            <person name="Baba S."/>
            <person name="Yamazaki S."/>
            <person name="Fujita N."/>
        </authorList>
    </citation>
    <scope>NUCLEOTIDE SEQUENCE [LARGE SCALE GENOMIC DNA]</scope>
    <source>
        <strain evidence="9 10">NBRC 16056</strain>
    </source>
</reference>
<dbReference type="InterPro" id="IPR005828">
    <property type="entry name" value="MFS_sugar_transport-like"/>
</dbReference>
<feature type="transmembrane region" description="Helical" evidence="7">
    <location>
        <begin position="305"/>
        <end position="327"/>
    </location>
</feature>
<proteinExistence type="predicted"/>
<keyword evidence="5 7" id="KW-1133">Transmembrane helix</keyword>
<feature type="transmembrane region" description="Helical" evidence="7">
    <location>
        <begin position="210"/>
        <end position="231"/>
    </location>
</feature>
<protein>
    <submittedName>
        <fullName evidence="9">Putative major facilitator superfamily transporter</fullName>
    </submittedName>
</protein>
<feature type="domain" description="Major facilitator superfamily (MFS) profile" evidence="8">
    <location>
        <begin position="24"/>
        <end position="452"/>
    </location>
</feature>
<dbReference type="PROSITE" id="PS00216">
    <property type="entry name" value="SUGAR_TRANSPORT_1"/>
    <property type="match status" value="1"/>
</dbReference>
<organism evidence="9 10">
    <name type="scientific">Gordonia hirsuta DSM 44140 = NBRC 16056</name>
    <dbReference type="NCBI Taxonomy" id="1121927"/>
    <lineage>
        <taxon>Bacteria</taxon>
        <taxon>Bacillati</taxon>
        <taxon>Actinomycetota</taxon>
        <taxon>Actinomycetes</taxon>
        <taxon>Mycobacteriales</taxon>
        <taxon>Gordoniaceae</taxon>
        <taxon>Gordonia</taxon>
    </lineage>
</organism>
<dbReference type="eggNOG" id="COG0477">
    <property type="taxonomic scope" value="Bacteria"/>
</dbReference>
<feature type="transmembrane region" description="Helical" evidence="7">
    <location>
        <begin position="361"/>
        <end position="381"/>
    </location>
</feature>
<evidence type="ECO:0000256" key="5">
    <source>
        <dbReference type="ARBA" id="ARBA00022989"/>
    </source>
</evidence>
<keyword evidence="6 7" id="KW-0472">Membrane</keyword>
<dbReference type="STRING" id="1121927.GOHSU_02_01060"/>
<dbReference type="InterPro" id="IPR020846">
    <property type="entry name" value="MFS_dom"/>
</dbReference>
<dbReference type="Proteomes" id="UP000053405">
    <property type="component" value="Unassembled WGS sequence"/>
</dbReference>
<dbReference type="SUPFAM" id="SSF103473">
    <property type="entry name" value="MFS general substrate transporter"/>
    <property type="match status" value="1"/>
</dbReference>
<evidence type="ECO:0000256" key="6">
    <source>
        <dbReference type="ARBA" id="ARBA00023136"/>
    </source>
</evidence>
<evidence type="ECO:0000259" key="8">
    <source>
        <dbReference type="PROSITE" id="PS50850"/>
    </source>
</evidence>
<dbReference type="PROSITE" id="PS50850">
    <property type="entry name" value="MFS"/>
    <property type="match status" value="1"/>
</dbReference>
<feature type="transmembrane region" description="Helical" evidence="7">
    <location>
        <begin position="61"/>
        <end position="85"/>
    </location>
</feature>
<evidence type="ECO:0000256" key="3">
    <source>
        <dbReference type="ARBA" id="ARBA00022475"/>
    </source>
</evidence>
<evidence type="ECO:0000256" key="7">
    <source>
        <dbReference type="SAM" id="Phobius"/>
    </source>
</evidence>
<evidence type="ECO:0000256" key="4">
    <source>
        <dbReference type="ARBA" id="ARBA00022692"/>
    </source>
</evidence>
<feature type="transmembrane region" description="Helical" evidence="7">
    <location>
        <begin position="178"/>
        <end position="198"/>
    </location>
</feature>
<dbReference type="PROSITE" id="PS00217">
    <property type="entry name" value="SUGAR_TRANSPORT_2"/>
    <property type="match status" value="1"/>
</dbReference>
<comment type="subcellular location">
    <subcellularLocation>
        <location evidence="1">Cell membrane</location>
        <topology evidence="1">Multi-pass membrane protein</topology>
    </subcellularLocation>
</comment>
<evidence type="ECO:0000256" key="2">
    <source>
        <dbReference type="ARBA" id="ARBA00022448"/>
    </source>
</evidence>
<dbReference type="GO" id="GO:0005886">
    <property type="term" value="C:plasma membrane"/>
    <property type="evidence" value="ECO:0007669"/>
    <property type="project" value="UniProtKB-SubCell"/>
</dbReference>
<dbReference type="PANTHER" id="PTHR43045">
    <property type="entry name" value="SHIKIMATE TRANSPORTER"/>
    <property type="match status" value="1"/>
</dbReference>
<dbReference type="GO" id="GO:0022857">
    <property type="term" value="F:transmembrane transporter activity"/>
    <property type="evidence" value="ECO:0007669"/>
    <property type="project" value="InterPro"/>
</dbReference>
<keyword evidence="10" id="KW-1185">Reference proteome</keyword>
<evidence type="ECO:0000256" key="1">
    <source>
        <dbReference type="ARBA" id="ARBA00004651"/>
    </source>
</evidence>
<dbReference type="CDD" id="cd17369">
    <property type="entry name" value="MFS_ShiA_like"/>
    <property type="match status" value="1"/>
</dbReference>
<name>L7L7F6_9ACTN</name>
<keyword evidence="4 7" id="KW-0812">Transmembrane</keyword>
<accession>L7L7F6</accession>
<dbReference type="AlphaFoldDB" id="L7L7F6"/>
<dbReference type="InterPro" id="IPR005829">
    <property type="entry name" value="Sugar_transporter_CS"/>
</dbReference>
<gene>
    <name evidence="9" type="ORF">GOHSU_02_01060</name>
</gene>
<dbReference type="PANTHER" id="PTHR43045:SF2">
    <property type="entry name" value="INNER MEMBRANE METABOLITE TRANSPORT PROTEIN YHJE"/>
    <property type="match status" value="1"/>
</dbReference>
<evidence type="ECO:0000313" key="9">
    <source>
        <dbReference type="EMBL" id="GAC55962.1"/>
    </source>
</evidence>